<evidence type="ECO:0000313" key="5">
    <source>
        <dbReference type="Proteomes" id="UP000728032"/>
    </source>
</evidence>
<dbReference type="PANTHER" id="PTHR10869:SF244">
    <property type="entry name" value="PROLYL 4-HYDROXYLASE SUBUNIT ALPHA-2"/>
    <property type="match status" value="1"/>
</dbReference>
<dbReference type="Gene3D" id="2.60.120.620">
    <property type="entry name" value="q2cbj1_9rhob like domain"/>
    <property type="match status" value="1"/>
</dbReference>
<organism evidence="4">
    <name type="scientific">Oppiella nova</name>
    <dbReference type="NCBI Taxonomy" id="334625"/>
    <lineage>
        <taxon>Eukaryota</taxon>
        <taxon>Metazoa</taxon>
        <taxon>Ecdysozoa</taxon>
        <taxon>Arthropoda</taxon>
        <taxon>Chelicerata</taxon>
        <taxon>Arachnida</taxon>
        <taxon>Acari</taxon>
        <taxon>Acariformes</taxon>
        <taxon>Sarcoptiformes</taxon>
        <taxon>Oribatida</taxon>
        <taxon>Brachypylina</taxon>
        <taxon>Oppioidea</taxon>
        <taxon>Oppiidae</taxon>
        <taxon>Oppiella</taxon>
    </lineage>
</organism>
<dbReference type="EMBL" id="OC915150">
    <property type="protein sequence ID" value="CAD7638925.1"/>
    <property type="molecule type" value="Genomic_DNA"/>
</dbReference>
<dbReference type="GO" id="GO:0005783">
    <property type="term" value="C:endoplasmic reticulum"/>
    <property type="evidence" value="ECO:0007669"/>
    <property type="project" value="TreeGrafter"/>
</dbReference>
<keyword evidence="3" id="KW-0408">Iron</keyword>
<evidence type="ECO:0000256" key="3">
    <source>
        <dbReference type="ARBA" id="ARBA00023004"/>
    </source>
</evidence>
<evidence type="ECO:0000313" key="4">
    <source>
        <dbReference type="EMBL" id="CAD7638925.1"/>
    </source>
</evidence>
<gene>
    <name evidence="4" type="ORF">ONB1V03_LOCUS1676</name>
</gene>
<protein>
    <recommendedName>
        <fullName evidence="6">Prolyl 4-hydroxylase alpha subunit Fe(2+) 2OG dioxygenase domain-containing protein</fullName>
    </recommendedName>
</protein>
<dbReference type="PANTHER" id="PTHR10869">
    <property type="entry name" value="PROLYL 4-HYDROXYLASE ALPHA SUBUNIT"/>
    <property type="match status" value="1"/>
</dbReference>
<proteinExistence type="predicted"/>
<dbReference type="GO" id="GO:0004656">
    <property type="term" value="F:procollagen-proline 4-dioxygenase activity"/>
    <property type="evidence" value="ECO:0007669"/>
    <property type="project" value="TreeGrafter"/>
</dbReference>
<keyword evidence="5" id="KW-1185">Reference proteome</keyword>
<dbReference type="GO" id="GO:0046872">
    <property type="term" value="F:metal ion binding"/>
    <property type="evidence" value="ECO:0007669"/>
    <property type="project" value="UniProtKB-KW"/>
</dbReference>
<accession>A0A7R9LC28</accession>
<evidence type="ECO:0000256" key="1">
    <source>
        <dbReference type="ARBA" id="ARBA00022723"/>
    </source>
</evidence>
<evidence type="ECO:0000256" key="2">
    <source>
        <dbReference type="ARBA" id="ARBA00022896"/>
    </source>
</evidence>
<dbReference type="AlphaFoldDB" id="A0A7R9LC28"/>
<reference evidence="4" key="1">
    <citation type="submission" date="2020-11" db="EMBL/GenBank/DDBJ databases">
        <authorList>
            <person name="Tran Van P."/>
        </authorList>
    </citation>
    <scope>NUCLEOTIDE SEQUENCE</scope>
</reference>
<dbReference type="GO" id="GO:0031418">
    <property type="term" value="F:L-ascorbic acid binding"/>
    <property type="evidence" value="ECO:0007669"/>
    <property type="project" value="UniProtKB-KW"/>
</dbReference>
<keyword evidence="1" id="KW-0479">Metal-binding</keyword>
<dbReference type="OrthoDB" id="420380at2759"/>
<dbReference type="Proteomes" id="UP000728032">
    <property type="component" value="Unassembled WGS sequence"/>
</dbReference>
<dbReference type="EMBL" id="CAJPVJ010000325">
    <property type="protein sequence ID" value="CAG2162076.1"/>
    <property type="molecule type" value="Genomic_DNA"/>
</dbReference>
<sequence>MSSHQNLLNGENLARLLRIGTWINYLSDVEAGGAIVFPLLNVTVWPTKYSAIFWHNLHKSGQLDGQTLHSGCPVLVGHKWIATK</sequence>
<dbReference type="InterPro" id="IPR045054">
    <property type="entry name" value="P4HA-like"/>
</dbReference>
<keyword evidence="2" id="KW-0847">Vitamin C</keyword>
<evidence type="ECO:0008006" key="6">
    <source>
        <dbReference type="Google" id="ProtNLM"/>
    </source>
</evidence>
<name>A0A7R9LC28_9ACAR</name>